<dbReference type="EMBL" id="CYZX01000014">
    <property type="protein sequence ID" value="CUO73285.1"/>
    <property type="molecule type" value="Genomic_DNA"/>
</dbReference>
<dbReference type="SFLD" id="SFLDS00003">
    <property type="entry name" value="Haloacid_Dehalogenase"/>
    <property type="match status" value="1"/>
</dbReference>
<dbReference type="InterPro" id="IPR000150">
    <property type="entry name" value="Cof"/>
</dbReference>
<dbReference type="InterPro" id="IPR036412">
    <property type="entry name" value="HAD-like_sf"/>
</dbReference>
<organism evidence="1 2">
    <name type="scientific">Clostridium disporicum</name>
    <dbReference type="NCBI Taxonomy" id="84024"/>
    <lineage>
        <taxon>Bacteria</taxon>
        <taxon>Bacillati</taxon>
        <taxon>Bacillota</taxon>
        <taxon>Clostridia</taxon>
        <taxon>Eubacteriales</taxon>
        <taxon>Clostridiaceae</taxon>
        <taxon>Clostridium</taxon>
    </lineage>
</organism>
<protein>
    <submittedName>
        <fullName evidence="1">Hydrolase, Cof family</fullName>
        <ecNumber evidence="1">3.1.3.-</ecNumber>
    </submittedName>
</protein>
<proteinExistence type="predicted"/>
<dbReference type="GO" id="GO:0016791">
    <property type="term" value="F:phosphatase activity"/>
    <property type="evidence" value="ECO:0007669"/>
    <property type="project" value="TreeGrafter"/>
</dbReference>
<dbReference type="InterPro" id="IPR023214">
    <property type="entry name" value="HAD_sf"/>
</dbReference>
<dbReference type="NCBIfam" id="TIGR00099">
    <property type="entry name" value="Cof-subfamily"/>
    <property type="match status" value="1"/>
</dbReference>
<dbReference type="AlphaFoldDB" id="A0A174HK38"/>
<dbReference type="InterPro" id="IPR006379">
    <property type="entry name" value="HAD-SF_hydro_IIB"/>
</dbReference>
<accession>A0A174HK38</accession>
<name>A0A174HK38_9CLOT</name>
<dbReference type="Pfam" id="PF08282">
    <property type="entry name" value="Hydrolase_3"/>
    <property type="match status" value="1"/>
</dbReference>
<dbReference type="EC" id="3.1.3.-" evidence="1"/>
<dbReference type="PANTHER" id="PTHR10000">
    <property type="entry name" value="PHOSPHOSERINE PHOSPHATASE"/>
    <property type="match status" value="1"/>
</dbReference>
<dbReference type="SFLD" id="SFLDG01140">
    <property type="entry name" value="C2.B:_Phosphomannomutase_and_P"/>
    <property type="match status" value="1"/>
</dbReference>
<dbReference type="OrthoDB" id="9781413at2"/>
<dbReference type="Proteomes" id="UP000095594">
    <property type="component" value="Unassembled WGS sequence"/>
</dbReference>
<dbReference type="CDD" id="cd07516">
    <property type="entry name" value="HAD_Pase"/>
    <property type="match status" value="1"/>
</dbReference>
<dbReference type="GO" id="GO:0000287">
    <property type="term" value="F:magnesium ion binding"/>
    <property type="evidence" value="ECO:0007669"/>
    <property type="project" value="TreeGrafter"/>
</dbReference>
<evidence type="ECO:0000313" key="1">
    <source>
        <dbReference type="EMBL" id="CUO73285.1"/>
    </source>
</evidence>
<evidence type="ECO:0000313" key="2">
    <source>
        <dbReference type="Proteomes" id="UP000095594"/>
    </source>
</evidence>
<dbReference type="GO" id="GO:0005829">
    <property type="term" value="C:cytosol"/>
    <property type="evidence" value="ECO:0007669"/>
    <property type="project" value="TreeGrafter"/>
</dbReference>
<dbReference type="Gene3D" id="3.30.1240.10">
    <property type="match status" value="1"/>
</dbReference>
<dbReference type="PROSITE" id="PS01228">
    <property type="entry name" value="COF_1"/>
    <property type="match status" value="1"/>
</dbReference>
<reference evidence="1 2" key="1">
    <citation type="submission" date="2015-09" db="EMBL/GenBank/DDBJ databases">
        <authorList>
            <consortium name="Pathogen Informatics"/>
        </authorList>
    </citation>
    <scope>NUCLEOTIDE SEQUENCE [LARGE SCALE GENOMIC DNA]</scope>
    <source>
        <strain evidence="1 2">2789STDY5834856</strain>
    </source>
</reference>
<dbReference type="RefSeq" id="WP_055266452.1">
    <property type="nucleotide sequence ID" value="NZ_CABIXQ010000014.1"/>
</dbReference>
<dbReference type="SUPFAM" id="SSF56784">
    <property type="entry name" value="HAD-like"/>
    <property type="match status" value="1"/>
</dbReference>
<gene>
    <name evidence="1" type="primary">ywpJ_2</name>
    <name evidence="1" type="ORF">ERS852471_02153</name>
</gene>
<dbReference type="NCBIfam" id="TIGR01484">
    <property type="entry name" value="HAD-SF-IIB"/>
    <property type="match status" value="1"/>
</dbReference>
<sequence>MIKLIASDMDGTLLNSNHTISQGNIEAIRKAQELGVKFAIVTGRSYDGVKPIADEFNLDCEYILMNGSEYRDRNGNILENITIDKEKVKVVMEIMEEADLCIELFTNKGTLTSDYEKVKASIEDRVRSLNPEHSDEEIQGFLKEFIGRRKITIFNSINELMDDKIDIYKIITFNKDVELIKSIKEKLKKLPGLSVVSTFDNDIEISDMQAQKGLILAKVAEKMGLERDEVMPIGDSFNDYSMFTEFKNACAMGNAIPEIKELAGFITDTNDNDGVAKAIYRALNI</sequence>
<keyword evidence="1" id="KW-0378">Hydrolase</keyword>
<dbReference type="PANTHER" id="PTHR10000:SF55">
    <property type="entry name" value="5-AMINO-6-(5-PHOSPHO-D-RIBITYLAMINO)URACIL PHOSPHATASE YCSE"/>
    <property type="match status" value="1"/>
</dbReference>
<dbReference type="Gene3D" id="3.40.50.1000">
    <property type="entry name" value="HAD superfamily/HAD-like"/>
    <property type="match status" value="1"/>
</dbReference>